<protein>
    <submittedName>
        <fullName evidence="4">Response regulator receiver domain-containing protein</fullName>
    </submittedName>
</protein>
<dbReference type="InterPro" id="IPR001789">
    <property type="entry name" value="Sig_transdc_resp-reg_receiver"/>
</dbReference>
<dbReference type="RefSeq" id="WP_170153076.1">
    <property type="nucleotide sequence ID" value="NZ_QNRK01000006.1"/>
</dbReference>
<proteinExistence type="predicted"/>
<gene>
    <name evidence="4" type="ORF">DFR50_1066</name>
</gene>
<evidence type="ECO:0000256" key="1">
    <source>
        <dbReference type="ARBA" id="ARBA00022553"/>
    </source>
</evidence>
<reference evidence="4 5" key="1">
    <citation type="submission" date="2018-06" db="EMBL/GenBank/DDBJ databases">
        <title>Genomic Encyclopedia of Type Strains, Phase IV (KMG-IV): sequencing the most valuable type-strain genomes for metagenomic binning, comparative biology and taxonomic classification.</title>
        <authorList>
            <person name="Goeker M."/>
        </authorList>
    </citation>
    <scope>NUCLEOTIDE SEQUENCE [LARGE SCALE GENOMIC DNA]</scope>
    <source>
        <strain evidence="4 5">DSM 24875</strain>
    </source>
</reference>
<dbReference type="EMBL" id="QNRK01000006">
    <property type="protein sequence ID" value="RBP16045.1"/>
    <property type="molecule type" value="Genomic_DNA"/>
</dbReference>
<evidence type="ECO:0000313" key="4">
    <source>
        <dbReference type="EMBL" id="RBP16045.1"/>
    </source>
</evidence>
<dbReference type="InterPro" id="IPR050595">
    <property type="entry name" value="Bact_response_regulator"/>
</dbReference>
<name>A0A366FQP2_9HYPH</name>
<keyword evidence="1 2" id="KW-0597">Phosphoprotein</keyword>
<sequence>MARILIVDDEPLIAMLAEDWLNELGHETVGPALTLEDAVRLLDEAFDAAILDVSLGAGTSYPLAERLRERGVPFAFATGHVAADPGCGAVVQLAKPFDFHLFREVVGVLLGAPMSRTGASR</sequence>
<dbReference type="PROSITE" id="PS50110">
    <property type="entry name" value="RESPONSE_REGULATORY"/>
    <property type="match status" value="1"/>
</dbReference>
<dbReference type="SMART" id="SM00448">
    <property type="entry name" value="REC"/>
    <property type="match status" value="1"/>
</dbReference>
<dbReference type="PANTHER" id="PTHR44591">
    <property type="entry name" value="STRESS RESPONSE REGULATOR PROTEIN 1"/>
    <property type="match status" value="1"/>
</dbReference>
<feature type="modified residue" description="4-aspartylphosphate" evidence="2">
    <location>
        <position position="52"/>
    </location>
</feature>
<feature type="domain" description="Response regulatory" evidence="3">
    <location>
        <begin position="3"/>
        <end position="110"/>
    </location>
</feature>
<dbReference type="Proteomes" id="UP000253529">
    <property type="component" value="Unassembled WGS sequence"/>
</dbReference>
<dbReference type="InterPro" id="IPR011006">
    <property type="entry name" value="CheY-like_superfamily"/>
</dbReference>
<accession>A0A366FQP2</accession>
<evidence type="ECO:0000259" key="3">
    <source>
        <dbReference type="PROSITE" id="PS50110"/>
    </source>
</evidence>
<dbReference type="PANTHER" id="PTHR44591:SF24">
    <property type="entry name" value="PROTEIN-GLUTAMATE METHYLESTERASE_PROTEIN-GLUTAMINE GLUTAMINASE 1"/>
    <property type="match status" value="1"/>
</dbReference>
<dbReference type="GO" id="GO:0000160">
    <property type="term" value="P:phosphorelay signal transduction system"/>
    <property type="evidence" value="ECO:0007669"/>
    <property type="project" value="InterPro"/>
</dbReference>
<dbReference type="Gene3D" id="3.40.50.2300">
    <property type="match status" value="1"/>
</dbReference>
<dbReference type="SUPFAM" id="SSF52172">
    <property type="entry name" value="CheY-like"/>
    <property type="match status" value="1"/>
</dbReference>
<organism evidence="4 5">
    <name type="scientific">Roseiarcus fermentans</name>
    <dbReference type="NCBI Taxonomy" id="1473586"/>
    <lineage>
        <taxon>Bacteria</taxon>
        <taxon>Pseudomonadati</taxon>
        <taxon>Pseudomonadota</taxon>
        <taxon>Alphaproteobacteria</taxon>
        <taxon>Hyphomicrobiales</taxon>
        <taxon>Roseiarcaceae</taxon>
        <taxon>Roseiarcus</taxon>
    </lineage>
</organism>
<keyword evidence="5" id="KW-1185">Reference proteome</keyword>
<dbReference type="AlphaFoldDB" id="A0A366FQP2"/>
<evidence type="ECO:0000313" key="5">
    <source>
        <dbReference type="Proteomes" id="UP000253529"/>
    </source>
</evidence>
<comment type="caution">
    <text evidence="4">The sequence shown here is derived from an EMBL/GenBank/DDBJ whole genome shotgun (WGS) entry which is preliminary data.</text>
</comment>
<evidence type="ECO:0000256" key="2">
    <source>
        <dbReference type="PROSITE-ProRule" id="PRU00169"/>
    </source>
</evidence>
<dbReference type="Pfam" id="PF00072">
    <property type="entry name" value="Response_reg"/>
    <property type="match status" value="1"/>
</dbReference>